<dbReference type="OrthoDB" id="10263760at2759"/>
<dbReference type="SUPFAM" id="SSF48179">
    <property type="entry name" value="6-phosphogluconate dehydrogenase C-terminal domain-like"/>
    <property type="match status" value="1"/>
</dbReference>
<comment type="catalytic activity">
    <reaction evidence="4 11">
        <text>sn-glycerol 3-phosphate + NAD(+) = dihydroxyacetone phosphate + NADH + H(+)</text>
        <dbReference type="Rhea" id="RHEA:11092"/>
        <dbReference type="ChEBI" id="CHEBI:15378"/>
        <dbReference type="ChEBI" id="CHEBI:57540"/>
        <dbReference type="ChEBI" id="CHEBI:57597"/>
        <dbReference type="ChEBI" id="CHEBI:57642"/>
        <dbReference type="ChEBI" id="CHEBI:57945"/>
        <dbReference type="EC" id="1.1.1.8"/>
    </reaction>
</comment>
<dbReference type="EMBL" id="VLTN01000021">
    <property type="protein sequence ID" value="KAA0152303.1"/>
    <property type="molecule type" value="Genomic_DNA"/>
</dbReference>
<comment type="subcellular location">
    <subcellularLocation>
        <location evidence="5">Glycosome</location>
    </subcellularLocation>
</comment>
<dbReference type="Pfam" id="PF07479">
    <property type="entry name" value="NAD_Gly3P_dh_C"/>
    <property type="match status" value="1"/>
</dbReference>
<dbReference type="EMBL" id="VLTO01000006">
    <property type="protein sequence ID" value="KAA0176903.1"/>
    <property type="molecule type" value="Genomic_DNA"/>
</dbReference>
<feature type="binding site" evidence="8">
    <location>
        <begin position="293"/>
        <end position="294"/>
    </location>
    <ligand>
        <name>substrate</name>
    </ligand>
</feature>
<dbReference type="PRINTS" id="PR00077">
    <property type="entry name" value="GPDHDRGNASE"/>
</dbReference>
<evidence type="ECO:0000259" key="14">
    <source>
        <dbReference type="Pfam" id="PF07479"/>
    </source>
</evidence>
<evidence type="ECO:0000259" key="13">
    <source>
        <dbReference type="Pfam" id="PF01210"/>
    </source>
</evidence>
<keyword evidence="6" id="KW-0327">Glycosome</keyword>
<dbReference type="OMA" id="NIYTPIA"/>
<feature type="binding site" evidence="9">
    <location>
        <position position="178"/>
    </location>
    <ligand>
        <name>NAD(+)</name>
        <dbReference type="ChEBI" id="CHEBI:57540"/>
    </ligand>
</feature>
<dbReference type="GO" id="GO:0005975">
    <property type="term" value="P:carbohydrate metabolic process"/>
    <property type="evidence" value="ECO:0007669"/>
    <property type="project" value="InterPro"/>
</dbReference>
<organism evidence="15 18">
    <name type="scientific">Cafeteria roenbergensis</name>
    <name type="common">Marine flagellate</name>
    <dbReference type="NCBI Taxonomy" id="33653"/>
    <lineage>
        <taxon>Eukaryota</taxon>
        <taxon>Sar</taxon>
        <taxon>Stramenopiles</taxon>
        <taxon>Bigyra</taxon>
        <taxon>Opalozoa</taxon>
        <taxon>Bicosoecida</taxon>
        <taxon>Cafeteriaceae</taxon>
        <taxon>Cafeteria</taxon>
    </lineage>
</organism>
<dbReference type="Gene3D" id="1.10.1040.10">
    <property type="entry name" value="N-(1-d-carboxylethyl)-l-norvaline Dehydrogenase, domain 2"/>
    <property type="match status" value="1"/>
</dbReference>
<dbReference type="FunFam" id="1.10.1040.10:FF:000001">
    <property type="entry name" value="Glycerol-3-phosphate dehydrogenase [NAD(P)+]"/>
    <property type="match status" value="1"/>
</dbReference>
<accession>A0A5A8CGX8</accession>
<dbReference type="GO" id="GO:0051287">
    <property type="term" value="F:NAD binding"/>
    <property type="evidence" value="ECO:0007669"/>
    <property type="project" value="UniProtKB-UniRule"/>
</dbReference>
<protein>
    <recommendedName>
        <fullName evidence="11">Glycerol-3-phosphate dehydrogenase [NAD(+)]</fullName>
        <ecNumber evidence="11">1.1.1.8</ecNumber>
    </recommendedName>
</protein>
<keyword evidence="18" id="KW-1185">Reference proteome</keyword>
<dbReference type="GO" id="GO:0046168">
    <property type="term" value="P:glycerol-3-phosphate catabolic process"/>
    <property type="evidence" value="ECO:0007669"/>
    <property type="project" value="UniProtKB-UniRule"/>
</dbReference>
<dbReference type="PROSITE" id="PS00957">
    <property type="entry name" value="NAD_G3PDH"/>
    <property type="match status" value="1"/>
</dbReference>
<evidence type="ECO:0000256" key="8">
    <source>
        <dbReference type="PIRSR" id="PIRSR000114-2"/>
    </source>
</evidence>
<feature type="active site" description="Proton acceptor" evidence="7">
    <location>
        <position position="229"/>
    </location>
</feature>
<evidence type="ECO:0000256" key="7">
    <source>
        <dbReference type="PIRSR" id="PIRSR000114-1"/>
    </source>
</evidence>
<evidence type="ECO:0000256" key="6">
    <source>
        <dbReference type="ARBA" id="ARBA00084116"/>
    </source>
</evidence>
<evidence type="ECO:0000256" key="10">
    <source>
        <dbReference type="RuleBase" id="RU000437"/>
    </source>
</evidence>
<keyword evidence="3 9" id="KW-0520">NAD</keyword>
<dbReference type="Proteomes" id="UP000322899">
    <property type="component" value="Unassembled WGS sequence"/>
</dbReference>
<comment type="caution">
    <text evidence="15">The sequence shown here is derived from an EMBL/GenBank/DDBJ whole genome shotgun (WGS) entry which is preliminary data.</text>
</comment>
<dbReference type="GO" id="GO:0005829">
    <property type="term" value="C:cytosol"/>
    <property type="evidence" value="ECO:0007669"/>
    <property type="project" value="TreeGrafter"/>
</dbReference>
<dbReference type="HAMAP" id="MF_00394">
    <property type="entry name" value="NAD_Glyc3P_dehydrog"/>
    <property type="match status" value="1"/>
</dbReference>
<dbReference type="FunFam" id="3.40.50.720:FF:000019">
    <property type="entry name" value="Glycerol-3-phosphate dehydrogenase [NAD(P)+]"/>
    <property type="match status" value="1"/>
</dbReference>
<reference evidence="17 18" key="1">
    <citation type="submission" date="2019-07" db="EMBL/GenBank/DDBJ databases">
        <title>Genomes of Cafeteria roenbergensis.</title>
        <authorList>
            <person name="Fischer M.G."/>
            <person name="Hackl T."/>
            <person name="Roman M."/>
        </authorList>
    </citation>
    <scope>NUCLEOTIDE SEQUENCE [LARGE SCALE GENOMIC DNA]</scope>
    <source>
        <strain evidence="15 18">BVI</strain>
        <strain evidence="16 17">E4-10P</strain>
    </source>
</reference>
<dbReference type="InterPro" id="IPR036291">
    <property type="entry name" value="NAD(P)-bd_dom_sf"/>
</dbReference>
<dbReference type="Gene3D" id="3.40.50.720">
    <property type="entry name" value="NAD(P)-binding Rossmann-like Domain"/>
    <property type="match status" value="1"/>
</dbReference>
<evidence type="ECO:0000256" key="12">
    <source>
        <dbReference type="SAM" id="MobiDB-lite"/>
    </source>
</evidence>
<feature type="region of interest" description="Disordered" evidence="12">
    <location>
        <begin position="368"/>
        <end position="400"/>
    </location>
</feature>
<sequence>MLGKVPSAFARLAPRHAGAARPAIRSLATLAEETSPRRARKVCIFGSGSFGTAMATVLARNGFNVVILARREDICEGINKNHRNVSYLTGYPLPFNVRAELSAEKALMDADLIVHSIPVQATTEFLENIVHLIPPTTPIVNTSKGLHTTTLQLMSEVIPAALGRPNQPVAFFSGPTFAKELMEGWPTGAVIAATDKKLAQHVAASFRSPSLRLWTSDDVVGIEVAGALKNVYAIAAGMVEGLGLGLNTTSLLVTRAVAEMNQVARALGARPDTLVGLGGMGDLMLTSYGGLSRNRTVGVRLGRGEDMSEIMGSASEVAEGVATTPAAYELASKHGIHAPIIESVHHVLNGDITPVDALMALMDQNQEVLSTHRSEPENILGQGNVDTDSETGNISESDRA</sequence>
<dbReference type="NCBIfam" id="NF000942">
    <property type="entry name" value="PRK00094.1-4"/>
    <property type="match status" value="1"/>
</dbReference>
<evidence type="ECO:0000313" key="17">
    <source>
        <dbReference type="Proteomes" id="UP000322899"/>
    </source>
</evidence>
<dbReference type="InterPro" id="IPR006168">
    <property type="entry name" value="G3P_DH_NAD-dep"/>
</dbReference>
<feature type="binding site" evidence="9">
    <location>
        <begin position="46"/>
        <end position="51"/>
    </location>
    <ligand>
        <name>NAD(+)</name>
        <dbReference type="ChEBI" id="CHEBI:57540"/>
    </ligand>
</feature>
<evidence type="ECO:0000256" key="2">
    <source>
        <dbReference type="ARBA" id="ARBA00023002"/>
    </source>
</evidence>
<dbReference type="GO" id="GO:0141152">
    <property type="term" value="F:glycerol-3-phosphate dehydrogenase (NAD+) activity"/>
    <property type="evidence" value="ECO:0007669"/>
    <property type="project" value="UniProtKB-UniRule"/>
</dbReference>
<evidence type="ECO:0000256" key="4">
    <source>
        <dbReference type="ARBA" id="ARBA00048683"/>
    </source>
</evidence>
<dbReference type="Proteomes" id="UP000323011">
    <property type="component" value="Unassembled WGS sequence"/>
</dbReference>
<evidence type="ECO:0000256" key="11">
    <source>
        <dbReference type="RuleBase" id="RU361243"/>
    </source>
</evidence>
<feature type="domain" description="Glycerol-3-phosphate dehydrogenase NAD-dependent N-terminal" evidence="13">
    <location>
        <begin position="41"/>
        <end position="198"/>
    </location>
</feature>
<evidence type="ECO:0000256" key="5">
    <source>
        <dbReference type="ARBA" id="ARBA00060503"/>
    </source>
</evidence>
<dbReference type="InterPro" id="IPR013328">
    <property type="entry name" value="6PGD_dom2"/>
</dbReference>
<comment type="similarity">
    <text evidence="1 10">Belongs to the NAD-dependent glycerol-3-phosphate dehydrogenase family.</text>
</comment>
<feature type="domain" description="Glycerol-3-phosphate dehydrogenase NAD-dependent C-terminal" evidence="14">
    <location>
        <begin position="218"/>
        <end position="358"/>
    </location>
</feature>
<dbReference type="Pfam" id="PF01210">
    <property type="entry name" value="NAD_Gly3P_dh_N"/>
    <property type="match status" value="1"/>
</dbReference>
<evidence type="ECO:0000313" key="16">
    <source>
        <dbReference type="EMBL" id="KAA0176903.1"/>
    </source>
</evidence>
<dbReference type="GO" id="GO:0020015">
    <property type="term" value="C:glycosome"/>
    <property type="evidence" value="ECO:0007669"/>
    <property type="project" value="UniProtKB-SubCell"/>
</dbReference>
<evidence type="ECO:0000256" key="3">
    <source>
        <dbReference type="ARBA" id="ARBA00023027"/>
    </source>
</evidence>
<keyword evidence="2 10" id="KW-0560">Oxidoreductase</keyword>
<evidence type="ECO:0000313" key="15">
    <source>
        <dbReference type="EMBL" id="KAA0152303.1"/>
    </source>
</evidence>
<gene>
    <name evidence="16" type="ORF">FNF27_01725</name>
    <name evidence="15" type="ORF">FNF29_03869</name>
</gene>
<feature type="compositionally biased region" description="Polar residues" evidence="12">
    <location>
        <begin position="384"/>
        <end position="400"/>
    </location>
</feature>
<dbReference type="NCBIfam" id="NF000940">
    <property type="entry name" value="PRK00094.1-2"/>
    <property type="match status" value="1"/>
</dbReference>
<evidence type="ECO:0000256" key="1">
    <source>
        <dbReference type="ARBA" id="ARBA00011009"/>
    </source>
</evidence>
<dbReference type="InterPro" id="IPR008927">
    <property type="entry name" value="6-PGluconate_DH-like_C_sf"/>
</dbReference>
<dbReference type="InterPro" id="IPR006109">
    <property type="entry name" value="G3P_DH_NAD-dep_C"/>
</dbReference>
<dbReference type="PANTHER" id="PTHR11728">
    <property type="entry name" value="GLYCEROL-3-PHOSPHATE DEHYDROGENASE"/>
    <property type="match status" value="1"/>
</dbReference>
<evidence type="ECO:0000313" key="18">
    <source>
        <dbReference type="Proteomes" id="UP000323011"/>
    </source>
</evidence>
<dbReference type="PIRSF" id="PIRSF000114">
    <property type="entry name" value="Glycerol-3-P_dh"/>
    <property type="match status" value="1"/>
</dbReference>
<evidence type="ECO:0000256" key="9">
    <source>
        <dbReference type="PIRSR" id="PIRSR000114-3"/>
    </source>
</evidence>
<name>A0A5A8CGX8_CAFRO</name>
<dbReference type="EC" id="1.1.1.8" evidence="11"/>
<feature type="binding site" evidence="8">
    <location>
        <position position="144"/>
    </location>
    <ligand>
        <name>substrate</name>
    </ligand>
</feature>
<proteinExistence type="inferred from homology"/>
<dbReference type="AlphaFoldDB" id="A0A5A8CGX8"/>
<dbReference type="PANTHER" id="PTHR11728:SF1">
    <property type="entry name" value="GLYCEROL-3-PHOSPHATE DEHYDROGENASE [NAD(+)] 2, CHLOROPLASTIC"/>
    <property type="match status" value="1"/>
</dbReference>
<feature type="binding site" evidence="9">
    <location>
        <position position="293"/>
    </location>
    <ligand>
        <name>NAD(+)</name>
        <dbReference type="ChEBI" id="CHEBI:57540"/>
    </ligand>
</feature>
<dbReference type="SUPFAM" id="SSF51735">
    <property type="entry name" value="NAD(P)-binding Rossmann-fold domains"/>
    <property type="match status" value="1"/>
</dbReference>
<dbReference type="InterPro" id="IPR011128">
    <property type="entry name" value="G3P_DH_NAD-dep_N"/>
</dbReference>